<dbReference type="Pfam" id="PF01925">
    <property type="entry name" value="TauE"/>
    <property type="match status" value="1"/>
</dbReference>
<comment type="similarity">
    <text evidence="5">Belongs to the 4-toluene sulfonate uptake permease (TSUP) (TC 2.A.102) family.</text>
</comment>
<comment type="caution">
    <text evidence="6">The sequence shown here is derived from an EMBL/GenBank/DDBJ whole genome shotgun (WGS) entry which is preliminary data.</text>
</comment>
<keyword evidence="2 5" id="KW-0812">Transmembrane</keyword>
<dbReference type="EMBL" id="LHYA01000010">
    <property type="protein sequence ID" value="KXB03973.1"/>
    <property type="molecule type" value="Genomic_DNA"/>
</dbReference>
<feature type="transmembrane region" description="Helical" evidence="5">
    <location>
        <begin position="27"/>
        <end position="60"/>
    </location>
</feature>
<dbReference type="Proteomes" id="UP000070405">
    <property type="component" value="Unassembled WGS sequence"/>
</dbReference>
<accession>A0A133VC00</accession>
<dbReference type="AlphaFoldDB" id="A0A133VC00"/>
<feature type="transmembrane region" description="Helical" evidence="5">
    <location>
        <begin position="98"/>
        <end position="116"/>
    </location>
</feature>
<evidence type="ECO:0000313" key="7">
    <source>
        <dbReference type="Proteomes" id="UP000070405"/>
    </source>
</evidence>
<dbReference type="GO" id="GO:0005886">
    <property type="term" value="C:plasma membrane"/>
    <property type="evidence" value="ECO:0007669"/>
    <property type="project" value="UniProtKB-SubCell"/>
</dbReference>
<dbReference type="InterPro" id="IPR002781">
    <property type="entry name" value="TM_pro_TauE-like"/>
</dbReference>
<comment type="subcellular location">
    <subcellularLocation>
        <location evidence="5">Cell membrane</location>
        <topology evidence="5">Multi-pass membrane protein</topology>
    </subcellularLocation>
    <subcellularLocation>
        <location evidence="1">Membrane</location>
        <topology evidence="1">Multi-pass membrane protein</topology>
    </subcellularLocation>
</comment>
<evidence type="ECO:0000256" key="3">
    <source>
        <dbReference type="ARBA" id="ARBA00022989"/>
    </source>
</evidence>
<keyword evidence="4 5" id="KW-0472">Membrane</keyword>
<sequence length="117" mass="11405">MLIIGLLALGLLAGILGGMLGIGGGAVMVPLLVLAFGFTVHIAVGTSLAVIIPIAIAGALTHYELANVHPEAAGIMAVGAILGAVLGAQMAEAIPAEFLGKIFGVALLVIGAKMIAG</sequence>
<keyword evidence="3 5" id="KW-1133">Transmembrane helix</keyword>
<proteinExistence type="inferred from homology"/>
<protein>
    <recommendedName>
        <fullName evidence="5">Probable membrane transporter protein</fullName>
    </recommendedName>
</protein>
<dbReference type="PANTHER" id="PTHR43483:SF3">
    <property type="entry name" value="MEMBRANE TRANSPORTER PROTEIN HI_0806-RELATED"/>
    <property type="match status" value="1"/>
</dbReference>
<evidence type="ECO:0000256" key="5">
    <source>
        <dbReference type="RuleBase" id="RU363041"/>
    </source>
</evidence>
<evidence type="ECO:0000313" key="6">
    <source>
        <dbReference type="EMBL" id="KXB03973.1"/>
    </source>
</evidence>
<name>A0A133VC00_9EURY</name>
<gene>
    <name evidence="6" type="ORF">AKJ47_01320</name>
</gene>
<evidence type="ECO:0000256" key="4">
    <source>
        <dbReference type="ARBA" id="ARBA00023136"/>
    </source>
</evidence>
<keyword evidence="7" id="KW-1185">Reference proteome</keyword>
<feature type="transmembrane region" description="Helical" evidence="5">
    <location>
        <begin position="72"/>
        <end position="92"/>
    </location>
</feature>
<dbReference type="PANTHER" id="PTHR43483">
    <property type="entry name" value="MEMBRANE TRANSPORTER PROTEIN HI_0806-RELATED"/>
    <property type="match status" value="1"/>
</dbReference>
<reference evidence="6 7" key="1">
    <citation type="journal article" date="2016" name="Sci. Rep.">
        <title>Metabolic traits of an uncultured archaeal lineage -MSBL1- from brine pools of the Red Sea.</title>
        <authorList>
            <person name="Mwirichia R."/>
            <person name="Alam I."/>
            <person name="Rashid M."/>
            <person name="Vinu M."/>
            <person name="Ba-Alawi W."/>
            <person name="Anthony Kamau A."/>
            <person name="Kamanda Ngugi D."/>
            <person name="Goker M."/>
            <person name="Klenk H.P."/>
            <person name="Bajic V."/>
            <person name="Stingl U."/>
        </authorList>
    </citation>
    <scope>NUCLEOTIDE SEQUENCE [LARGE SCALE GENOMIC DNA]</scope>
    <source>
        <strain evidence="6">SCGC-AAA261G05</strain>
    </source>
</reference>
<keyword evidence="5" id="KW-1003">Cell membrane</keyword>
<evidence type="ECO:0000256" key="1">
    <source>
        <dbReference type="ARBA" id="ARBA00004141"/>
    </source>
</evidence>
<evidence type="ECO:0000256" key="2">
    <source>
        <dbReference type="ARBA" id="ARBA00022692"/>
    </source>
</evidence>
<organism evidence="6 7">
    <name type="scientific">candidate division MSBL1 archaeon SCGC-AAA261G05</name>
    <dbReference type="NCBI Taxonomy" id="1698276"/>
    <lineage>
        <taxon>Archaea</taxon>
        <taxon>Methanobacteriati</taxon>
        <taxon>Methanobacteriota</taxon>
        <taxon>candidate division MSBL1</taxon>
    </lineage>
</organism>